<dbReference type="InterPro" id="IPR011990">
    <property type="entry name" value="TPR-like_helical_dom_sf"/>
</dbReference>
<sequence>MSVSDLKKLIELAQKALTIGDLERAKHCYLQYLSVQHDIKCVIALGNIFLQEKRPDEAYKLLKDESDLFSDDMLFKFYLKVLQERHFYIEAKQVSYLLGNPLAIEILPIVGSDADKIMLDFHKLNIITQEDYIKLYSLDEETFIEFSKSLLLDPTTNFMVKATLCNDFIKLGVSQKINIRILGQMQSFVPADTSIFYQNSIYKYLISFLKHHYENNPSKLNLLVNEITIFCEVIFPCIEFYIIDADKFARCFIDYINGESDNINEYTKLLNDVYAELYRFNYNYKIKNN</sequence>
<protein>
    <recommendedName>
        <fullName evidence="3">Tetratricopeptide repeat protein</fullName>
    </recommendedName>
</protein>
<name>A0A6G7B8T7_9LACO</name>
<evidence type="ECO:0000313" key="2">
    <source>
        <dbReference type="Proteomes" id="UP000501676"/>
    </source>
</evidence>
<accession>A0A6G7B8T7</accession>
<dbReference type="EMBL" id="CP049228">
    <property type="protein sequence ID" value="QIH23739.1"/>
    <property type="molecule type" value="Genomic_DNA"/>
</dbReference>
<evidence type="ECO:0008006" key="3">
    <source>
        <dbReference type="Google" id="ProtNLM"/>
    </source>
</evidence>
<gene>
    <name evidence="1" type="ORF">G6Z83_03300</name>
</gene>
<dbReference type="RefSeq" id="WP_164823979.1">
    <property type="nucleotide sequence ID" value="NZ_CP049228.1"/>
</dbReference>
<organism evidence="1 2">
    <name type="scientific">Lactobacillus iners</name>
    <dbReference type="NCBI Taxonomy" id="147802"/>
    <lineage>
        <taxon>Bacteria</taxon>
        <taxon>Bacillati</taxon>
        <taxon>Bacillota</taxon>
        <taxon>Bacilli</taxon>
        <taxon>Lactobacillales</taxon>
        <taxon>Lactobacillaceae</taxon>
        <taxon>Lactobacillus</taxon>
    </lineage>
</organism>
<evidence type="ECO:0000313" key="1">
    <source>
        <dbReference type="EMBL" id="QIH23739.1"/>
    </source>
</evidence>
<dbReference type="AlphaFoldDB" id="A0A6G7B8T7"/>
<dbReference type="Proteomes" id="UP000501676">
    <property type="component" value="Chromosome"/>
</dbReference>
<dbReference type="SUPFAM" id="SSF48452">
    <property type="entry name" value="TPR-like"/>
    <property type="match status" value="1"/>
</dbReference>
<proteinExistence type="predicted"/>
<reference evidence="1 2" key="1">
    <citation type="submission" date="2020-02" db="EMBL/GenBank/DDBJ databases">
        <title>Complete genome sequences of six Lactobacillus iners strains isolated from the human vagina.</title>
        <authorList>
            <person name="France M.T."/>
            <person name="Rutt L."/>
            <person name="Narina S."/>
            <person name="Arbaugh S."/>
            <person name="Humphrys M.S."/>
            <person name="Ma B."/>
            <person name="Hayward M.R."/>
            <person name="Relman D."/>
            <person name="Kwon D.S."/>
            <person name="Ravel J."/>
        </authorList>
    </citation>
    <scope>NUCLEOTIDE SEQUENCE [LARGE SCALE GENOMIC DNA]</scope>
    <source>
        <strain evidence="1 2">C0210C1</strain>
    </source>
</reference>